<reference evidence="1 2" key="1">
    <citation type="journal article" date="2010" name="Stand. Genomic Sci.">
        <title>Complete genome sequence of Thermosediminibacter oceani type strain (JW/IW-1228P).</title>
        <authorList>
            <person name="Pitluck S."/>
            <person name="Yasawong M."/>
            <person name="Munk C."/>
            <person name="Nolan M."/>
            <person name="Lapidus A."/>
            <person name="Lucas S."/>
            <person name="Glavina Del Rio T."/>
            <person name="Tice H."/>
            <person name="Cheng J.F."/>
            <person name="Bruce D."/>
            <person name="Detter C."/>
            <person name="Tapia R."/>
            <person name="Han C."/>
            <person name="Goodwin L."/>
            <person name="Liolios K."/>
            <person name="Ivanova N."/>
            <person name="Mavromatis K."/>
            <person name="Mikhailova N."/>
            <person name="Pati A."/>
            <person name="Chen A."/>
            <person name="Palaniappan K."/>
            <person name="Land M."/>
            <person name="Hauser L."/>
            <person name="Chang Y.J."/>
            <person name="Jeffries C.D."/>
            <person name="Rohde M."/>
            <person name="Spring S."/>
            <person name="Sikorski J."/>
            <person name="Goker M."/>
            <person name="Woyke T."/>
            <person name="Bristow J."/>
            <person name="Eisen J.A."/>
            <person name="Markowitz V."/>
            <person name="Hugenholtz P."/>
            <person name="Kyrpides N.C."/>
            <person name="Klenk H.P."/>
        </authorList>
    </citation>
    <scope>NUCLEOTIDE SEQUENCE [LARGE SCALE GENOMIC DNA]</scope>
    <source>
        <strain evidence="2">ATCC BAA-1034 / DSM 16646 / JW/IW-1228P</strain>
    </source>
</reference>
<accession>D9S2Y7</accession>
<dbReference type="Proteomes" id="UP000000272">
    <property type="component" value="Chromosome"/>
</dbReference>
<evidence type="ECO:0008006" key="3">
    <source>
        <dbReference type="Google" id="ProtNLM"/>
    </source>
</evidence>
<dbReference type="KEGG" id="toc:Toce_1002"/>
<dbReference type="AlphaFoldDB" id="D9S2Y7"/>
<protein>
    <recommendedName>
        <fullName evidence="3">Phage protein</fullName>
    </recommendedName>
</protein>
<dbReference type="eggNOG" id="ENOG5031UJ7">
    <property type="taxonomic scope" value="Bacteria"/>
</dbReference>
<organism evidence="1 2">
    <name type="scientific">Thermosediminibacter oceani (strain ATCC BAA-1034 / DSM 16646 / JW/IW-1228P)</name>
    <dbReference type="NCBI Taxonomy" id="555079"/>
    <lineage>
        <taxon>Bacteria</taxon>
        <taxon>Bacillati</taxon>
        <taxon>Bacillota</taxon>
        <taxon>Clostridia</taxon>
        <taxon>Thermosediminibacterales</taxon>
        <taxon>Thermosediminibacteraceae</taxon>
        <taxon>Thermosediminibacter</taxon>
    </lineage>
</organism>
<sequence length="109" mass="12566">MTNLERLKIELKGINLSDDELICYLMEADLDFNSEYTAANKRKIYQAALSALNSIANDPSGMKNYKTDDITITQFADNIQNRIDQLERQIRQMAIDTTQNSDYFMLFAN</sequence>
<evidence type="ECO:0000313" key="2">
    <source>
        <dbReference type="Proteomes" id="UP000000272"/>
    </source>
</evidence>
<evidence type="ECO:0000313" key="1">
    <source>
        <dbReference type="EMBL" id="ADL07764.1"/>
    </source>
</evidence>
<gene>
    <name evidence="1" type="ordered locus">Toce_1002</name>
</gene>
<dbReference type="OrthoDB" id="48873at2"/>
<dbReference type="EMBL" id="CP002131">
    <property type="protein sequence ID" value="ADL07764.1"/>
    <property type="molecule type" value="Genomic_DNA"/>
</dbReference>
<proteinExistence type="predicted"/>
<dbReference type="RefSeq" id="WP_013275804.1">
    <property type="nucleotide sequence ID" value="NC_014377.1"/>
</dbReference>
<keyword evidence="2" id="KW-1185">Reference proteome</keyword>
<name>D9S2Y7_THEOJ</name>
<dbReference type="HOGENOM" id="CLU_153784_0_0_9"/>